<dbReference type="GO" id="GO:0006310">
    <property type="term" value="P:DNA recombination"/>
    <property type="evidence" value="ECO:0007669"/>
    <property type="project" value="UniProtKB-KW"/>
</dbReference>
<dbReference type="GO" id="GO:0005524">
    <property type="term" value="F:ATP binding"/>
    <property type="evidence" value="ECO:0007669"/>
    <property type="project" value="UniProtKB-KW"/>
</dbReference>
<dbReference type="GO" id="GO:0004386">
    <property type="term" value="F:helicase activity"/>
    <property type="evidence" value="ECO:0007669"/>
    <property type="project" value="UniProtKB-KW"/>
</dbReference>
<dbReference type="InterPro" id="IPR002035">
    <property type="entry name" value="VWF_A"/>
</dbReference>
<reference evidence="12" key="1">
    <citation type="submission" date="2022-01" db="UniProtKB">
        <authorList>
            <consortium name="EnsemblMetazoa"/>
        </authorList>
    </citation>
    <scope>IDENTIFICATION</scope>
</reference>
<evidence type="ECO:0000256" key="6">
    <source>
        <dbReference type="ARBA" id="ARBA00022840"/>
    </source>
</evidence>
<evidence type="ECO:0000313" key="13">
    <source>
        <dbReference type="Proteomes" id="UP000494040"/>
    </source>
</evidence>
<dbReference type="InterPro" id="IPR036465">
    <property type="entry name" value="vWFA_dom_sf"/>
</dbReference>
<protein>
    <recommendedName>
        <fullName evidence="11">VWFA domain-containing protein</fullName>
    </recommendedName>
</protein>
<sequence>MGSNKVATAVVFDVSSSTSGLTDNGRTYFDRAKSCLERIVLRKLFSNETDEIGLIAIGSETSDSRLFKGGNDYKNISERTPLRIPSWDFLKEVENMEMSSVKESNWVEGFVVGLNFLKEETRGKRFRDKQLVVFSNFQLSELYSMGKLDSLVDVVAAEKINVVFIGVDVKEENADVDALSGNKALMFKFASRLETGVWLNFNDAEEEFKFYEKKRKMKRLNKITLDIGVKIKISMKWMKLTTEETRIMWRKPLINEPGSANINETESTHKAVKHEADVVQYVKFGGTKVYLSYADQDALKRKTGSPVFSYLGSVKKERINRAMLTGQDVYVAVPDGTARSHALVSALISALQVENKYGLARRILSNNGKIHLGLLLPVSDELGKALYFVKLPFADSVRSVLYRPLPQEKDERLTSLLDDYIDSQLLEDGGKNLLRRDPSFQHRCHILYTRAKGDKTEDELPDHIRDLYNPYPELKNAAKPYLSSLNREFFIKYTETGKNRLRESKYVQEDEEHISDKNKKEPTEDEVKEIMEINKIVENLGDHSDDELFDFKIDTQPQLDTDQLLENF</sequence>
<dbReference type="GO" id="GO:0006303">
    <property type="term" value="P:double-strand break repair via nonhomologous end joining"/>
    <property type="evidence" value="ECO:0007669"/>
    <property type="project" value="InterPro"/>
</dbReference>
<dbReference type="GO" id="GO:0003690">
    <property type="term" value="F:double-stranded DNA binding"/>
    <property type="evidence" value="ECO:0007669"/>
    <property type="project" value="TreeGrafter"/>
</dbReference>
<dbReference type="SUPFAM" id="SSF100939">
    <property type="entry name" value="SPOC domain-like"/>
    <property type="match status" value="1"/>
</dbReference>
<dbReference type="RefSeq" id="XP_014247677.1">
    <property type="nucleotide sequence ID" value="XM_014392191.2"/>
</dbReference>
<keyword evidence="6" id="KW-0067">ATP-binding</keyword>
<dbReference type="GO" id="GO:0043564">
    <property type="term" value="C:Ku70:Ku80 complex"/>
    <property type="evidence" value="ECO:0007669"/>
    <property type="project" value="TreeGrafter"/>
</dbReference>
<evidence type="ECO:0000259" key="11">
    <source>
        <dbReference type="PROSITE" id="PS50234"/>
    </source>
</evidence>
<keyword evidence="13" id="KW-1185">Reference proteome</keyword>
<dbReference type="InterPro" id="IPR006164">
    <property type="entry name" value="DNA_bd_Ku70/Ku80"/>
</dbReference>
<evidence type="ECO:0000256" key="10">
    <source>
        <dbReference type="ARBA" id="ARBA00023242"/>
    </source>
</evidence>
<evidence type="ECO:0000313" key="12">
    <source>
        <dbReference type="EnsemblMetazoa" id="XP_014247677.1"/>
    </source>
</evidence>
<dbReference type="Proteomes" id="UP000494040">
    <property type="component" value="Unassembled WGS sequence"/>
</dbReference>
<evidence type="ECO:0000256" key="5">
    <source>
        <dbReference type="ARBA" id="ARBA00022806"/>
    </source>
</evidence>
<dbReference type="InterPro" id="IPR016194">
    <property type="entry name" value="SPOC-like_C_dom_sf"/>
</dbReference>
<dbReference type="Gene3D" id="2.40.290.10">
    <property type="match status" value="1"/>
</dbReference>
<dbReference type="PANTHER" id="PTHR12604">
    <property type="entry name" value="KU AUTOANTIGEN DNA HELICASE"/>
    <property type="match status" value="1"/>
</dbReference>
<keyword evidence="4" id="KW-0378">Hydrolase</keyword>
<dbReference type="KEGG" id="clec:106665635"/>
<dbReference type="Pfam" id="PF03731">
    <property type="entry name" value="Ku_N"/>
    <property type="match status" value="1"/>
</dbReference>
<keyword evidence="3" id="KW-0227">DNA damage</keyword>
<dbReference type="OrthoDB" id="30826at2759"/>
<dbReference type="GO" id="GO:0000723">
    <property type="term" value="P:telomere maintenance"/>
    <property type="evidence" value="ECO:0007669"/>
    <property type="project" value="TreeGrafter"/>
</dbReference>
<evidence type="ECO:0000256" key="1">
    <source>
        <dbReference type="ARBA" id="ARBA00004123"/>
    </source>
</evidence>
<organism evidence="12 13">
    <name type="scientific">Cimex lectularius</name>
    <name type="common">Bed bug</name>
    <name type="synonym">Acanthia lectularia</name>
    <dbReference type="NCBI Taxonomy" id="79782"/>
    <lineage>
        <taxon>Eukaryota</taxon>
        <taxon>Metazoa</taxon>
        <taxon>Ecdysozoa</taxon>
        <taxon>Arthropoda</taxon>
        <taxon>Hexapoda</taxon>
        <taxon>Insecta</taxon>
        <taxon>Pterygota</taxon>
        <taxon>Neoptera</taxon>
        <taxon>Paraneoptera</taxon>
        <taxon>Hemiptera</taxon>
        <taxon>Heteroptera</taxon>
        <taxon>Panheteroptera</taxon>
        <taxon>Cimicomorpha</taxon>
        <taxon>Cimicidae</taxon>
        <taxon>Cimex</taxon>
    </lineage>
</organism>
<dbReference type="GO" id="GO:0016787">
    <property type="term" value="F:hydrolase activity"/>
    <property type="evidence" value="ECO:0007669"/>
    <property type="project" value="UniProtKB-KW"/>
</dbReference>
<dbReference type="EnsemblMetazoa" id="XM_014392191.2">
    <property type="protein sequence ID" value="XP_014247677.1"/>
    <property type="gene ID" value="LOC106665635"/>
</dbReference>
<dbReference type="SMART" id="SM00559">
    <property type="entry name" value="Ku78"/>
    <property type="match status" value="1"/>
</dbReference>
<evidence type="ECO:0000256" key="7">
    <source>
        <dbReference type="ARBA" id="ARBA00023125"/>
    </source>
</evidence>
<comment type="subcellular location">
    <subcellularLocation>
        <location evidence="1">Nucleus</location>
    </subcellularLocation>
</comment>
<dbReference type="InterPro" id="IPR005161">
    <property type="entry name" value="Ku_N"/>
</dbReference>
<accession>A0A8I6RT59</accession>
<dbReference type="Pfam" id="PF02735">
    <property type="entry name" value="Ku"/>
    <property type="match status" value="1"/>
</dbReference>
<dbReference type="AlphaFoldDB" id="A0A8I6RT59"/>
<dbReference type="Gene3D" id="3.40.50.410">
    <property type="entry name" value="von Willebrand factor, type A domain"/>
    <property type="match status" value="1"/>
</dbReference>
<keyword evidence="7" id="KW-0238">DNA-binding</keyword>
<keyword evidence="10" id="KW-0539">Nucleus</keyword>
<evidence type="ECO:0000256" key="3">
    <source>
        <dbReference type="ARBA" id="ARBA00022763"/>
    </source>
</evidence>
<feature type="domain" description="VWFA" evidence="11">
    <location>
        <begin position="7"/>
        <end position="223"/>
    </location>
</feature>
<name>A0A8I6RT59_CIMLE</name>
<evidence type="ECO:0000256" key="4">
    <source>
        <dbReference type="ARBA" id="ARBA00022801"/>
    </source>
</evidence>
<dbReference type="GO" id="GO:0042162">
    <property type="term" value="F:telomeric DNA binding"/>
    <property type="evidence" value="ECO:0007669"/>
    <property type="project" value="TreeGrafter"/>
</dbReference>
<keyword evidence="2" id="KW-0547">Nucleotide-binding</keyword>
<evidence type="ECO:0000256" key="8">
    <source>
        <dbReference type="ARBA" id="ARBA00023172"/>
    </source>
</evidence>
<keyword evidence="5" id="KW-0347">Helicase</keyword>
<evidence type="ECO:0000256" key="2">
    <source>
        <dbReference type="ARBA" id="ARBA00022741"/>
    </source>
</evidence>
<dbReference type="SUPFAM" id="SSF53300">
    <property type="entry name" value="vWA-like"/>
    <property type="match status" value="1"/>
</dbReference>
<keyword evidence="9" id="KW-0234">DNA repair</keyword>
<dbReference type="OMA" id="MASNKEC"/>
<dbReference type="PANTHER" id="PTHR12604:SF4">
    <property type="entry name" value="X-RAY REPAIR CROSS-COMPLEMENTING PROTEIN 5"/>
    <property type="match status" value="1"/>
</dbReference>
<dbReference type="PROSITE" id="PS50234">
    <property type="entry name" value="VWFA"/>
    <property type="match status" value="1"/>
</dbReference>
<keyword evidence="8" id="KW-0233">DNA recombination</keyword>
<evidence type="ECO:0000256" key="9">
    <source>
        <dbReference type="ARBA" id="ARBA00023204"/>
    </source>
</evidence>
<proteinExistence type="predicted"/>
<dbReference type="GeneID" id="106665635"/>